<name>A0A433DEW0_9FUNG</name>
<gene>
    <name evidence="3" type="ORF">BC936DRAFT_142642</name>
</gene>
<dbReference type="Gene3D" id="2.170.260.10">
    <property type="entry name" value="paz domain"/>
    <property type="match status" value="1"/>
</dbReference>
<dbReference type="AlphaFoldDB" id="A0A433DEW0"/>
<comment type="caution">
    <text evidence="3">The sequence shown here is derived from an EMBL/GenBank/DDBJ whole genome shotgun (WGS) entry which is preliminary data.</text>
</comment>
<dbReference type="OrthoDB" id="10252740at2759"/>
<dbReference type="Pfam" id="PF02170">
    <property type="entry name" value="PAZ"/>
    <property type="match status" value="1"/>
</dbReference>
<dbReference type="Pfam" id="PF02171">
    <property type="entry name" value="Piwi"/>
    <property type="match status" value="1"/>
</dbReference>
<dbReference type="Gene3D" id="3.40.50.2300">
    <property type="match status" value="1"/>
</dbReference>
<dbReference type="PROSITE" id="PS50821">
    <property type="entry name" value="PAZ"/>
    <property type="match status" value="1"/>
</dbReference>
<feature type="domain" description="Piwi" evidence="2">
    <location>
        <begin position="256"/>
        <end position="559"/>
    </location>
</feature>
<dbReference type="InterPro" id="IPR036397">
    <property type="entry name" value="RNaseH_sf"/>
</dbReference>
<keyword evidence="4" id="KW-1185">Reference proteome</keyword>
<dbReference type="Proteomes" id="UP000268093">
    <property type="component" value="Unassembled WGS sequence"/>
</dbReference>
<evidence type="ECO:0000313" key="4">
    <source>
        <dbReference type="Proteomes" id="UP000268093"/>
    </source>
</evidence>
<dbReference type="PANTHER" id="PTHR22891">
    <property type="entry name" value="EUKARYOTIC TRANSLATION INITIATION FACTOR 2C"/>
    <property type="match status" value="1"/>
</dbReference>
<dbReference type="Pfam" id="PF16487">
    <property type="entry name" value="ArgoMid"/>
    <property type="match status" value="1"/>
</dbReference>
<dbReference type="SUPFAM" id="SSF53098">
    <property type="entry name" value="Ribonuclease H-like"/>
    <property type="match status" value="1"/>
</dbReference>
<dbReference type="GO" id="GO:0003723">
    <property type="term" value="F:RNA binding"/>
    <property type="evidence" value="ECO:0007669"/>
    <property type="project" value="InterPro"/>
</dbReference>
<dbReference type="EMBL" id="RBNI01002342">
    <property type="protein sequence ID" value="RUP49381.1"/>
    <property type="molecule type" value="Genomic_DNA"/>
</dbReference>
<dbReference type="InterPro" id="IPR032473">
    <property type="entry name" value="Argonaute_Mid_dom"/>
</dbReference>
<dbReference type="CDD" id="cd02846">
    <property type="entry name" value="PAZ_argonaute_like"/>
    <property type="match status" value="1"/>
</dbReference>
<reference evidence="3 4" key="1">
    <citation type="journal article" date="2018" name="New Phytol.">
        <title>Phylogenomics of Endogonaceae and evolution of mycorrhizas within Mucoromycota.</title>
        <authorList>
            <person name="Chang Y."/>
            <person name="Desiro A."/>
            <person name="Na H."/>
            <person name="Sandor L."/>
            <person name="Lipzen A."/>
            <person name="Clum A."/>
            <person name="Barry K."/>
            <person name="Grigoriev I.V."/>
            <person name="Martin F.M."/>
            <person name="Stajich J.E."/>
            <person name="Smith M.E."/>
            <person name="Bonito G."/>
            <person name="Spatafora J.W."/>
        </authorList>
    </citation>
    <scope>NUCLEOTIDE SEQUENCE [LARGE SCALE GENOMIC DNA]</scope>
    <source>
        <strain evidence="3 4">GMNB39</strain>
    </source>
</reference>
<dbReference type="PROSITE" id="PS50822">
    <property type="entry name" value="PIWI"/>
    <property type="match status" value="1"/>
</dbReference>
<proteinExistence type="predicted"/>
<sequence length="597" mass="68009">MHRGEQRPRYKIDGFTLLTADKSKFKDDQTNKEVTVTEYFKKQYHRQLVYGACLPCVVVKKKKDLYFPVEVCRILEGQRYKRQLGPRATADFIKIACTKPEERERRIRQDATRQMNFENNPDFKAWGMHIDTRDLMTLNARILAVPNLICDSASSKPHITIKDGAWNIQKFLVGSKLTSWAIAVFGSEQYMPTAAINDFIRQLVAAAAPRGLNIVNKTPILVRANSFEDPSVVLDRVYLSADYRDPATNQKVPPQLIMCLLDGKAKQSKLYSPCKKWGDCKVGAMTQCISYAQLQQQRSMALYCNNLVLKLNMKLGGVNFKLAPKTLGRWGDEPCMIIGCDVTHGPPGSGSPSIAVLAATMDDTFGRYAVEYTIQPPRREIIDNFGAMLKSLLNQFLSRSRTKPKRILVFRDGVSEGMANTIMEKEIDEIKKTCIDLSPKFQPEITVVAVQKRHHTRFFPTDQNRDRSQNCLPGTVVDTVIAHNYEFDFFLQSHAGIQGTSRPTHYQVLYDDFGFGADALQNFCYHLCFTYGRCMRSVSVVTPVFYADMAGYRIRTHLKDYSKWSTEDSKRTSDSQEDPSSYFEPLNPRLKGLMWFV</sequence>
<dbReference type="InterPro" id="IPR036085">
    <property type="entry name" value="PAZ_dom_sf"/>
</dbReference>
<protein>
    <submittedName>
        <fullName evidence="3">Piwi domain-containing protein</fullName>
    </submittedName>
</protein>
<dbReference type="InterPro" id="IPR045246">
    <property type="entry name" value="Piwi_ago-like"/>
</dbReference>
<dbReference type="Gene3D" id="3.30.420.10">
    <property type="entry name" value="Ribonuclease H-like superfamily/Ribonuclease H"/>
    <property type="match status" value="1"/>
</dbReference>
<dbReference type="SUPFAM" id="SSF101690">
    <property type="entry name" value="PAZ domain"/>
    <property type="match status" value="1"/>
</dbReference>
<dbReference type="InterPro" id="IPR012337">
    <property type="entry name" value="RNaseH-like_sf"/>
</dbReference>
<accession>A0A433DEW0</accession>
<dbReference type="InterPro" id="IPR003165">
    <property type="entry name" value="Piwi"/>
</dbReference>
<dbReference type="CDD" id="cd04657">
    <property type="entry name" value="Piwi_ago-like"/>
    <property type="match status" value="1"/>
</dbReference>
<organism evidence="3 4">
    <name type="scientific">Jimgerdemannia flammicorona</name>
    <dbReference type="NCBI Taxonomy" id="994334"/>
    <lineage>
        <taxon>Eukaryota</taxon>
        <taxon>Fungi</taxon>
        <taxon>Fungi incertae sedis</taxon>
        <taxon>Mucoromycota</taxon>
        <taxon>Mucoromycotina</taxon>
        <taxon>Endogonomycetes</taxon>
        <taxon>Endogonales</taxon>
        <taxon>Endogonaceae</taxon>
        <taxon>Jimgerdemannia</taxon>
    </lineage>
</organism>
<feature type="domain" description="PAZ" evidence="1">
    <location>
        <begin position="1"/>
        <end position="76"/>
    </location>
</feature>
<dbReference type="InterPro" id="IPR003100">
    <property type="entry name" value="PAZ_dom"/>
</dbReference>
<evidence type="ECO:0000313" key="3">
    <source>
        <dbReference type="EMBL" id="RUP49381.1"/>
    </source>
</evidence>
<evidence type="ECO:0000259" key="1">
    <source>
        <dbReference type="PROSITE" id="PS50821"/>
    </source>
</evidence>
<dbReference type="SMART" id="SM00950">
    <property type="entry name" value="Piwi"/>
    <property type="match status" value="1"/>
</dbReference>
<evidence type="ECO:0000259" key="2">
    <source>
        <dbReference type="PROSITE" id="PS50822"/>
    </source>
</evidence>